<evidence type="ECO:0000313" key="3">
    <source>
        <dbReference type="Proteomes" id="UP000606974"/>
    </source>
</evidence>
<feature type="domain" description="Hydroxymethylglutaryl-coenzyme A synthase C-terminal" evidence="1">
    <location>
        <begin position="36"/>
        <end position="89"/>
    </location>
</feature>
<evidence type="ECO:0000259" key="1">
    <source>
        <dbReference type="Pfam" id="PF08540"/>
    </source>
</evidence>
<proteinExistence type="predicted"/>
<dbReference type="Proteomes" id="UP000606974">
    <property type="component" value="Unassembled WGS sequence"/>
</dbReference>
<dbReference type="AlphaFoldDB" id="A0A8H7ABB9"/>
<dbReference type="InterPro" id="IPR013746">
    <property type="entry name" value="HMG_CoA_synt_C_dom"/>
</dbReference>
<dbReference type="GO" id="GO:0004421">
    <property type="term" value="F:hydroxymethylglutaryl-CoA synthase activity"/>
    <property type="evidence" value="ECO:0007669"/>
    <property type="project" value="InterPro"/>
</dbReference>
<reference evidence="2" key="1">
    <citation type="submission" date="2020-02" db="EMBL/GenBank/DDBJ databases">
        <authorList>
            <person name="Palmer J.M."/>
        </authorList>
    </citation>
    <scope>NUCLEOTIDE SEQUENCE</scope>
    <source>
        <strain evidence="2">EPUS1.4</strain>
        <tissue evidence="2">Thallus</tissue>
    </source>
</reference>
<dbReference type="GO" id="GO:0006084">
    <property type="term" value="P:acetyl-CoA metabolic process"/>
    <property type="evidence" value="ECO:0007669"/>
    <property type="project" value="InterPro"/>
</dbReference>
<sequence>MQLGQERVIQALRTTVPLNEGSLARLQGTWPNATHINKHNHSVEGTKNGTSPLQALDYVCFQTPNCKLVAKSLARLHHQDLKSGLRYDNLSKSIKTPTSKQCRIQQRTKHL</sequence>
<dbReference type="InterPro" id="IPR016039">
    <property type="entry name" value="Thiolase-like"/>
</dbReference>
<accession>A0A8H7ABB9</accession>
<dbReference type="GO" id="GO:0010142">
    <property type="term" value="P:farnesyl diphosphate biosynthetic process, mevalonate pathway"/>
    <property type="evidence" value="ECO:0007669"/>
    <property type="project" value="InterPro"/>
</dbReference>
<gene>
    <name evidence="2" type="ORF">GJ744_012357</name>
</gene>
<evidence type="ECO:0000313" key="2">
    <source>
        <dbReference type="EMBL" id="KAF7506010.1"/>
    </source>
</evidence>
<comment type="caution">
    <text evidence="2">The sequence shown here is derived from an EMBL/GenBank/DDBJ whole genome shotgun (WGS) entry which is preliminary data.</text>
</comment>
<dbReference type="EMBL" id="JAACFV010000096">
    <property type="protein sequence ID" value="KAF7506010.1"/>
    <property type="molecule type" value="Genomic_DNA"/>
</dbReference>
<name>A0A8H7ABB9_9EURO</name>
<dbReference type="Gene3D" id="3.40.47.10">
    <property type="match status" value="1"/>
</dbReference>
<dbReference type="Pfam" id="PF08540">
    <property type="entry name" value="HMG_CoA_synt_C"/>
    <property type="match status" value="1"/>
</dbReference>
<protein>
    <recommendedName>
        <fullName evidence="1">Hydroxymethylglutaryl-coenzyme A synthase C-terminal domain-containing protein</fullName>
    </recommendedName>
</protein>
<keyword evidence="3" id="KW-1185">Reference proteome</keyword>
<organism evidence="2 3">
    <name type="scientific">Endocarpon pusillum</name>
    <dbReference type="NCBI Taxonomy" id="364733"/>
    <lineage>
        <taxon>Eukaryota</taxon>
        <taxon>Fungi</taxon>
        <taxon>Dikarya</taxon>
        <taxon>Ascomycota</taxon>
        <taxon>Pezizomycotina</taxon>
        <taxon>Eurotiomycetes</taxon>
        <taxon>Chaetothyriomycetidae</taxon>
        <taxon>Verrucariales</taxon>
        <taxon>Verrucariaceae</taxon>
        <taxon>Endocarpon</taxon>
    </lineage>
</organism>